<accession>A0ABN9SYN0</accession>
<protein>
    <submittedName>
        <fullName evidence="2">Uncharacterized protein</fullName>
    </submittedName>
</protein>
<evidence type="ECO:0000313" key="2">
    <source>
        <dbReference type="EMBL" id="CAK0837732.1"/>
    </source>
</evidence>
<dbReference type="Proteomes" id="UP001189429">
    <property type="component" value="Unassembled WGS sequence"/>
</dbReference>
<evidence type="ECO:0000256" key="1">
    <source>
        <dbReference type="SAM" id="MobiDB-lite"/>
    </source>
</evidence>
<feature type="region of interest" description="Disordered" evidence="1">
    <location>
        <begin position="81"/>
        <end position="157"/>
    </location>
</feature>
<organism evidence="2 3">
    <name type="scientific">Prorocentrum cordatum</name>
    <dbReference type="NCBI Taxonomy" id="2364126"/>
    <lineage>
        <taxon>Eukaryota</taxon>
        <taxon>Sar</taxon>
        <taxon>Alveolata</taxon>
        <taxon>Dinophyceae</taxon>
        <taxon>Prorocentrales</taxon>
        <taxon>Prorocentraceae</taxon>
        <taxon>Prorocentrum</taxon>
    </lineage>
</organism>
<feature type="region of interest" description="Disordered" evidence="1">
    <location>
        <begin position="28"/>
        <end position="53"/>
    </location>
</feature>
<evidence type="ECO:0000313" key="3">
    <source>
        <dbReference type="Proteomes" id="UP001189429"/>
    </source>
</evidence>
<gene>
    <name evidence="2" type="ORF">PCOR1329_LOCUS33851</name>
</gene>
<sequence>MAYKSLKGISPAMQVKYWGEVIQKEQHEHMNHSLNTGPTQRRSDAPLGNPRDFYAGTWRALGQRYEQAAGAPSALVTMARSYTNQPAASQQPGQRPPTGLSAGSRPLTGASARSRASERSRAASVSSSQRRAMEEVFHNQQTLRLPPPSQGAGRQGP</sequence>
<reference evidence="2" key="1">
    <citation type="submission" date="2023-10" db="EMBL/GenBank/DDBJ databases">
        <authorList>
            <person name="Chen Y."/>
            <person name="Shah S."/>
            <person name="Dougan E. K."/>
            <person name="Thang M."/>
            <person name="Chan C."/>
        </authorList>
    </citation>
    <scope>NUCLEOTIDE SEQUENCE [LARGE SCALE GENOMIC DNA]</scope>
</reference>
<proteinExistence type="predicted"/>
<keyword evidence="3" id="KW-1185">Reference proteome</keyword>
<comment type="caution">
    <text evidence="2">The sequence shown here is derived from an EMBL/GenBank/DDBJ whole genome shotgun (WGS) entry which is preliminary data.</text>
</comment>
<dbReference type="EMBL" id="CAUYUJ010014172">
    <property type="protein sequence ID" value="CAK0837732.1"/>
    <property type="molecule type" value="Genomic_DNA"/>
</dbReference>
<name>A0ABN9SYN0_9DINO</name>
<feature type="compositionally biased region" description="Polar residues" evidence="1">
    <location>
        <begin position="81"/>
        <end position="93"/>
    </location>
</feature>